<comment type="caution">
    <text evidence="1">The sequence shown here is derived from an EMBL/GenBank/DDBJ whole genome shotgun (WGS) entry which is preliminary data.</text>
</comment>
<dbReference type="EMBL" id="JAVREV010000003">
    <property type="protein sequence ID" value="MDT0442317.1"/>
    <property type="molecule type" value="Genomic_DNA"/>
</dbReference>
<name>A0ABU2S016_9ACTN</name>
<evidence type="ECO:0000313" key="2">
    <source>
        <dbReference type="Proteomes" id="UP001183615"/>
    </source>
</evidence>
<dbReference type="InterPro" id="IPR023346">
    <property type="entry name" value="Lysozyme-like_dom_sf"/>
</dbReference>
<gene>
    <name evidence="1" type="ORF">RM779_06865</name>
</gene>
<dbReference type="SUPFAM" id="SSF53955">
    <property type="entry name" value="Lysozyme-like"/>
    <property type="match status" value="1"/>
</dbReference>
<reference evidence="2" key="1">
    <citation type="submission" date="2023-07" db="EMBL/GenBank/DDBJ databases">
        <title>30 novel species of actinomycetes from the DSMZ collection.</title>
        <authorList>
            <person name="Nouioui I."/>
        </authorList>
    </citation>
    <scope>NUCLEOTIDE SEQUENCE [LARGE SCALE GENOMIC DNA]</scope>
    <source>
        <strain evidence="2">DSM 41886</strain>
    </source>
</reference>
<keyword evidence="2" id="KW-1185">Reference proteome</keyword>
<organism evidence="1 2">
    <name type="scientific">Streptomyces johnsoniae</name>
    <dbReference type="NCBI Taxonomy" id="3075532"/>
    <lineage>
        <taxon>Bacteria</taxon>
        <taxon>Bacillati</taxon>
        <taxon>Actinomycetota</taxon>
        <taxon>Actinomycetes</taxon>
        <taxon>Kitasatosporales</taxon>
        <taxon>Streptomycetaceae</taxon>
        <taxon>Streptomyces</taxon>
    </lineage>
</organism>
<protein>
    <submittedName>
        <fullName evidence="1">Uncharacterized protein</fullName>
    </submittedName>
</protein>
<dbReference type="RefSeq" id="WP_311616753.1">
    <property type="nucleotide sequence ID" value="NZ_JAVREV010000003.1"/>
</dbReference>
<proteinExistence type="predicted"/>
<sequence>MAVTFEQFFAAIAQQESGNRYSAVGPQTRYGRAYGKYQVLAPNIGPWTQQYYGKRLSAQQFLNNPQAQEAVARGKLRSYWNKYGARGAASAWYSGNPNLHMSTRAQSGGPSIKGYVDSVLRIASGINPGAAQTSAQATTYSAPETPRMTVSEQAESFGLSLRLVNSNKELKRLFDKAVAGSWSPDRFQAALRNTKWWRGQSSTLREYVTLRYTDPATWKQNRDNAYAAMKSLAARVGVKGISSGTLWDAVYNKLALGWDDARLQNWFGSKISFTHGQAWGDSAAVWDDLHDLAYQMGMKYSLSWYENATRKIASGKSTIAEHETYIRRQSAGRYAAYASQIKAGMSVQDLAAPFIEAVSRILELPETDLDAISNSHISKAMRGRDDGLPTPMWEFENSLRNDPKWRKTKNAQDSMMGVAHQVLRDFGMAY</sequence>
<evidence type="ECO:0000313" key="1">
    <source>
        <dbReference type="EMBL" id="MDT0442317.1"/>
    </source>
</evidence>
<accession>A0ABU2S016</accession>
<dbReference type="Proteomes" id="UP001183615">
    <property type="component" value="Unassembled WGS sequence"/>
</dbReference>